<dbReference type="InterPro" id="IPR050367">
    <property type="entry name" value="APC_superfamily"/>
</dbReference>
<dbReference type="PANTHER" id="PTHR42770:SF11">
    <property type="entry name" value="INNER MEMBRANE TRANSPORT PROTEIN YBAT"/>
    <property type="match status" value="1"/>
</dbReference>
<evidence type="ECO:0000256" key="1">
    <source>
        <dbReference type="ARBA" id="ARBA00004651"/>
    </source>
</evidence>
<dbReference type="EMBL" id="JAKLWS010000004">
    <property type="protein sequence ID" value="MCG2587968.1"/>
    <property type="molecule type" value="Genomic_DNA"/>
</dbReference>
<feature type="transmembrane region" description="Helical" evidence="6">
    <location>
        <begin position="21"/>
        <end position="42"/>
    </location>
</feature>
<evidence type="ECO:0000313" key="8">
    <source>
        <dbReference type="Proteomes" id="UP001165366"/>
    </source>
</evidence>
<reference evidence="7" key="1">
    <citation type="submission" date="2022-01" db="EMBL/GenBank/DDBJ databases">
        <authorList>
            <person name="Wang Y."/>
        </authorList>
    </citation>
    <scope>NUCLEOTIDE SEQUENCE</scope>
    <source>
        <strain evidence="7">WB101</strain>
    </source>
</reference>
<comment type="subcellular location">
    <subcellularLocation>
        <location evidence="1">Cell membrane</location>
        <topology evidence="1">Multi-pass membrane protein</topology>
    </subcellularLocation>
</comment>
<evidence type="ECO:0000256" key="5">
    <source>
        <dbReference type="ARBA" id="ARBA00023136"/>
    </source>
</evidence>
<gene>
    <name evidence="7" type="ORF">L6773_05295</name>
</gene>
<reference evidence="7" key="2">
    <citation type="submission" date="2024-05" db="EMBL/GenBank/DDBJ databases">
        <title>Rhodohalobacter halophilus gen. nov., sp. nov., a moderately halophilic member of the family Balneolaceae.</title>
        <authorList>
            <person name="Xia J."/>
        </authorList>
    </citation>
    <scope>NUCLEOTIDE SEQUENCE</scope>
    <source>
        <strain evidence="7">WB101</strain>
    </source>
</reference>
<organism evidence="7 8">
    <name type="scientific">Rhodohalobacter sulfatireducens</name>
    <dbReference type="NCBI Taxonomy" id="2911366"/>
    <lineage>
        <taxon>Bacteria</taxon>
        <taxon>Pseudomonadati</taxon>
        <taxon>Balneolota</taxon>
        <taxon>Balneolia</taxon>
        <taxon>Balneolales</taxon>
        <taxon>Balneolaceae</taxon>
        <taxon>Rhodohalobacter</taxon>
    </lineage>
</organism>
<proteinExistence type="predicted"/>
<feature type="transmembrane region" description="Helical" evidence="6">
    <location>
        <begin position="163"/>
        <end position="180"/>
    </location>
</feature>
<feature type="transmembrane region" description="Helical" evidence="6">
    <location>
        <begin position="398"/>
        <end position="415"/>
    </location>
</feature>
<accession>A0ABS9KAT9</accession>
<keyword evidence="2" id="KW-1003">Cell membrane</keyword>
<protein>
    <submittedName>
        <fullName evidence="7">APC family permease</fullName>
    </submittedName>
</protein>
<feature type="transmembrane region" description="Helical" evidence="6">
    <location>
        <begin position="133"/>
        <end position="151"/>
    </location>
</feature>
<feature type="transmembrane region" description="Helical" evidence="6">
    <location>
        <begin position="332"/>
        <end position="351"/>
    </location>
</feature>
<sequence>MPDSSEKKHRKLERTLGLGEALTIGIGTMVGAGIFVFPGLAAGQAGTAATLSFLIGGGIALLVAFSSSELATAMPENGGAYYYVSRIFGPNAGFVVGIGQWIGLVFASAFYLTGFSQYMIELLQEMGVNLGDTMVLIAFAIGIVLTFINILGTEGAGKLQNQVVISLAAILVLLFGYGILDATGLIGEASLPDTFAPKGYWPVLTTTALIFTSYLGFVQIANVAGEIKNPTQNLPRAMIGSVIVVMLLYIAALFVSTSALPNEELAEMGETAMVGVARELTGNIGALAILTAGLLATLSSANASILSSSRAVYALSKDKMIPRPISNVNDRFGTPHIALIVVGIPMTGLTLMGKIEILAEVASFLHLIVYGMICVTLIRIKYDRPWWYQADFETMGKWVVPVLGAIFSFGLIAFMESLSIYLGFGVLAVSILWYLLFVHEIEFSLPETARRAYQIEQPRIIVAVDVENPNAIPKALLKAFQNLKLLVLGYRLVPEQTSPEQSREQFEDEAEENLDNVLQDLKDLDIDLQSELVFTPNLAKTINQYSDEYHSHAVLTARPIESVNRLLVPIYSLNQISRRLASVLKALAQSSDLPISLVMMTSRESGSEEEKDITRLKQEMVTELKHAGISEQLIRSQDVDVDDIAEAVSELASEDDVVALGEPDDLERDSFFKTIHQGIQEELDCPILVVLKDEKSS</sequence>
<feature type="transmembrane region" description="Helical" evidence="6">
    <location>
        <begin position="280"/>
        <end position="301"/>
    </location>
</feature>
<feature type="transmembrane region" description="Helical" evidence="6">
    <location>
        <begin position="48"/>
        <end position="71"/>
    </location>
</feature>
<dbReference type="PANTHER" id="PTHR42770">
    <property type="entry name" value="AMINO ACID TRANSPORTER-RELATED"/>
    <property type="match status" value="1"/>
</dbReference>
<evidence type="ECO:0000313" key="7">
    <source>
        <dbReference type="EMBL" id="MCG2587968.1"/>
    </source>
</evidence>
<evidence type="ECO:0000256" key="2">
    <source>
        <dbReference type="ARBA" id="ARBA00022475"/>
    </source>
</evidence>
<keyword evidence="3 6" id="KW-0812">Transmembrane</keyword>
<keyword evidence="8" id="KW-1185">Reference proteome</keyword>
<dbReference type="Proteomes" id="UP001165366">
    <property type="component" value="Unassembled WGS sequence"/>
</dbReference>
<feature type="transmembrane region" description="Helical" evidence="6">
    <location>
        <begin position="92"/>
        <end position="113"/>
    </location>
</feature>
<keyword evidence="4 6" id="KW-1133">Transmembrane helix</keyword>
<comment type="caution">
    <text evidence="7">The sequence shown here is derived from an EMBL/GenBank/DDBJ whole genome shotgun (WGS) entry which is preliminary data.</text>
</comment>
<keyword evidence="5 6" id="KW-0472">Membrane</keyword>
<dbReference type="Pfam" id="PF13520">
    <property type="entry name" value="AA_permease_2"/>
    <property type="match status" value="1"/>
</dbReference>
<dbReference type="Gene3D" id="3.40.50.12370">
    <property type="match status" value="1"/>
</dbReference>
<dbReference type="InterPro" id="IPR002293">
    <property type="entry name" value="AA/rel_permease1"/>
</dbReference>
<evidence type="ECO:0000256" key="6">
    <source>
        <dbReference type="SAM" id="Phobius"/>
    </source>
</evidence>
<feature type="transmembrane region" description="Helical" evidence="6">
    <location>
        <begin position="237"/>
        <end position="260"/>
    </location>
</feature>
<feature type="transmembrane region" description="Helical" evidence="6">
    <location>
        <begin position="200"/>
        <end position="225"/>
    </location>
</feature>
<feature type="transmembrane region" description="Helical" evidence="6">
    <location>
        <begin position="421"/>
        <end position="441"/>
    </location>
</feature>
<dbReference type="Gene3D" id="1.20.1740.10">
    <property type="entry name" value="Amino acid/polyamine transporter I"/>
    <property type="match status" value="1"/>
</dbReference>
<evidence type="ECO:0000256" key="4">
    <source>
        <dbReference type="ARBA" id="ARBA00022989"/>
    </source>
</evidence>
<evidence type="ECO:0000256" key="3">
    <source>
        <dbReference type="ARBA" id="ARBA00022692"/>
    </source>
</evidence>
<dbReference type="RefSeq" id="WP_237852812.1">
    <property type="nucleotide sequence ID" value="NZ_JAKLWS010000004.1"/>
</dbReference>
<feature type="transmembrane region" description="Helical" evidence="6">
    <location>
        <begin position="357"/>
        <end position="378"/>
    </location>
</feature>
<name>A0ABS9KAT9_9BACT</name>